<protein>
    <submittedName>
        <fullName evidence="1">Uncharacterized protein</fullName>
    </submittedName>
</protein>
<proteinExistence type="predicted"/>
<sequence length="71" mass="8327">MTDKQMYKLLNDFANDHSLAQHIKVDITHHNKSFKPRTEGSYARYEDCNLLASLILGAESFLMWTRRKNGR</sequence>
<organism evidence="1">
    <name type="scientific">viral metagenome</name>
    <dbReference type="NCBI Taxonomy" id="1070528"/>
    <lineage>
        <taxon>unclassified sequences</taxon>
        <taxon>metagenomes</taxon>
        <taxon>organismal metagenomes</taxon>
    </lineage>
</organism>
<evidence type="ECO:0000313" key="1">
    <source>
        <dbReference type="EMBL" id="QJI02950.1"/>
    </source>
</evidence>
<gene>
    <name evidence="1" type="ORF">TM448B03893_0008</name>
</gene>
<dbReference type="EMBL" id="MT145045">
    <property type="protein sequence ID" value="QJI02950.1"/>
    <property type="molecule type" value="Genomic_DNA"/>
</dbReference>
<name>A0A6M3XYF5_9ZZZZ</name>
<accession>A0A6M3XYF5</accession>
<dbReference type="AlphaFoldDB" id="A0A6M3XYF5"/>
<reference evidence="1" key="1">
    <citation type="submission" date="2020-03" db="EMBL/GenBank/DDBJ databases">
        <title>The deep terrestrial virosphere.</title>
        <authorList>
            <person name="Holmfeldt K."/>
            <person name="Nilsson E."/>
            <person name="Simone D."/>
            <person name="Lopez-Fernandez M."/>
            <person name="Wu X."/>
            <person name="de Brujin I."/>
            <person name="Lundin D."/>
            <person name="Andersson A."/>
            <person name="Bertilsson S."/>
            <person name="Dopson M."/>
        </authorList>
    </citation>
    <scope>NUCLEOTIDE SEQUENCE</scope>
    <source>
        <strain evidence="1">TM448B03893</strain>
    </source>
</reference>